<accession>A0A9D1PDJ3</accession>
<dbReference type="HAMAP" id="MF_00652">
    <property type="entry name" value="UPF0246"/>
    <property type="match status" value="1"/>
</dbReference>
<comment type="similarity">
    <text evidence="1">Belongs to the UPF0246 family.</text>
</comment>
<dbReference type="PANTHER" id="PTHR30283">
    <property type="entry name" value="PEROXIDE STRESS RESPONSE PROTEIN YAAA"/>
    <property type="match status" value="1"/>
</dbReference>
<dbReference type="Pfam" id="PF03883">
    <property type="entry name" value="H2O2_YaaD"/>
    <property type="match status" value="1"/>
</dbReference>
<comment type="caution">
    <text evidence="2">The sequence shown here is derived from an EMBL/GenBank/DDBJ whole genome shotgun (WGS) entry which is preliminary data.</text>
</comment>
<evidence type="ECO:0000256" key="1">
    <source>
        <dbReference type="HAMAP-Rule" id="MF_00652"/>
    </source>
</evidence>
<dbReference type="GO" id="GO:0005829">
    <property type="term" value="C:cytosol"/>
    <property type="evidence" value="ECO:0007669"/>
    <property type="project" value="TreeGrafter"/>
</dbReference>
<dbReference type="EMBL" id="DXIQ01000063">
    <property type="protein sequence ID" value="HIV39322.1"/>
    <property type="molecule type" value="Genomic_DNA"/>
</dbReference>
<organism evidence="2 3">
    <name type="scientific">Candidatus Blautia stercorigallinarum</name>
    <dbReference type="NCBI Taxonomy" id="2838501"/>
    <lineage>
        <taxon>Bacteria</taxon>
        <taxon>Bacillati</taxon>
        <taxon>Bacillota</taxon>
        <taxon>Clostridia</taxon>
        <taxon>Lachnospirales</taxon>
        <taxon>Lachnospiraceae</taxon>
        <taxon>Blautia</taxon>
    </lineage>
</organism>
<reference evidence="2" key="1">
    <citation type="journal article" date="2021" name="PeerJ">
        <title>Extensive microbial diversity within the chicken gut microbiome revealed by metagenomics and culture.</title>
        <authorList>
            <person name="Gilroy R."/>
            <person name="Ravi A."/>
            <person name="Getino M."/>
            <person name="Pursley I."/>
            <person name="Horton D.L."/>
            <person name="Alikhan N.F."/>
            <person name="Baker D."/>
            <person name="Gharbi K."/>
            <person name="Hall N."/>
            <person name="Watson M."/>
            <person name="Adriaenssens E.M."/>
            <person name="Foster-Nyarko E."/>
            <person name="Jarju S."/>
            <person name="Secka A."/>
            <person name="Antonio M."/>
            <person name="Oren A."/>
            <person name="Chaudhuri R.R."/>
            <person name="La Ragione R."/>
            <person name="Hildebrand F."/>
            <person name="Pallen M.J."/>
        </authorList>
    </citation>
    <scope>NUCLEOTIDE SEQUENCE</scope>
    <source>
        <strain evidence="2">CHK195-9823</strain>
    </source>
</reference>
<evidence type="ECO:0000313" key="3">
    <source>
        <dbReference type="Proteomes" id="UP000886814"/>
    </source>
</evidence>
<name>A0A9D1PDJ3_9FIRM</name>
<dbReference type="AlphaFoldDB" id="A0A9D1PDJ3"/>
<protein>
    <recommendedName>
        <fullName evidence="1">UPF0246 protein H9747_10065</fullName>
    </recommendedName>
</protein>
<dbReference type="InterPro" id="IPR005583">
    <property type="entry name" value="YaaA"/>
</dbReference>
<gene>
    <name evidence="2" type="primary">yaaA</name>
    <name evidence="2" type="ORF">H9747_10065</name>
</gene>
<dbReference type="NCBIfam" id="NF002543">
    <property type="entry name" value="PRK02101.1-4"/>
    <property type="match status" value="1"/>
</dbReference>
<dbReference type="PANTHER" id="PTHR30283:SF4">
    <property type="entry name" value="PEROXIDE STRESS RESISTANCE PROTEIN YAAA"/>
    <property type="match status" value="1"/>
</dbReference>
<dbReference type="Proteomes" id="UP000886814">
    <property type="component" value="Unassembled WGS sequence"/>
</dbReference>
<dbReference type="GO" id="GO:0033194">
    <property type="term" value="P:response to hydroperoxide"/>
    <property type="evidence" value="ECO:0007669"/>
    <property type="project" value="TreeGrafter"/>
</dbReference>
<reference evidence="2" key="2">
    <citation type="submission" date="2021-04" db="EMBL/GenBank/DDBJ databases">
        <authorList>
            <person name="Gilroy R."/>
        </authorList>
    </citation>
    <scope>NUCLEOTIDE SEQUENCE</scope>
    <source>
        <strain evidence="2">CHK195-9823</strain>
    </source>
</reference>
<sequence length="255" mass="30225">MKIIISPAKKMNRKEEELSEITRPVFYEEACQLREELKKIDFGDLKALWNCNEKIAEENQERLRRFAMDQNLTGAVLAYEGIQYQYMAPQVFTESQWEYVKAHLRILSGLYGILRPQDGVIPYRLEMQARLKAGDCKNLYEFWGDRLYRELTKDDRVILNLASKEYSKAIEKYLEKDVRYITCIFGEEIQGRIKVKATKAKMARGEMVRWLSANQIEEADEVKNFHGLDYGYREEYSSDTEFVFLERKRDKEETC</sequence>
<proteinExistence type="inferred from homology"/>
<evidence type="ECO:0000313" key="2">
    <source>
        <dbReference type="EMBL" id="HIV39322.1"/>
    </source>
</evidence>